<evidence type="ECO:0008006" key="5">
    <source>
        <dbReference type="Google" id="ProtNLM"/>
    </source>
</evidence>
<evidence type="ECO:0000313" key="3">
    <source>
        <dbReference type="EMBL" id="PVH95944.1"/>
    </source>
</evidence>
<dbReference type="InterPro" id="IPR007312">
    <property type="entry name" value="Phosphoesterase"/>
</dbReference>
<dbReference type="PANTHER" id="PTHR31956:SF15">
    <property type="entry name" value="ACID PHOSPHATASE PHOA"/>
    <property type="match status" value="1"/>
</dbReference>
<dbReference type="STRING" id="97972.A0A2V1DFM0"/>
<protein>
    <recommendedName>
        <fullName evidence="5">Phosphoesterase-domain-containing protein</fullName>
    </recommendedName>
</protein>
<feature type="chain" id="PRO_5016129649" description="Phosphoesterase-domain-containing protein" evidence="2">
    <location>
        <begin position="18"/>
        <end position="442"/>
    </location>
</feature>
<proteinExistence type="predicted"/>
<evidence type="ECO:0000313" key="4">
    <source>
        <dbReference type="Proteomes" id="UP000244855"/>
    </source>
</evidence>
<dbReference type="Pfam" id="PF04185">
    <property type="entry name" value="Phosphoesterase"/>
    <property type="match status" value="1"/>
</dbReference>
<name>A0A2V1DFM0_9PLEO</name>
<dbReference type="Proteomes" id="UP000244855">
    <property type="component" value="Unassembled WGS sequence"/>
</dbReference>
<organism evidence="3 4">
    <name type="scientific">Periconia macrospinosa</name>
    <dbReference type="NCBI Taxonomy" id="97972"/>
    <lineage>
        <taxon>Eukaryota</taxon>
        <taxon>Fungi</taxon>
        <taxon>Dikarya</taxon>
        <taxon>Ascomycota</taxon>
        <taxon>Pezizomycotina</taxon>
        <taxon>Dothideomycetes</taxon>
        <taxon>Pleosporomycetidae</taxon>
        <taxon>Pleosporales</taxon>
        <taxon>Massarineae</taxon>
        <taxon>Periconiaceae</taxon>
        <taxon>Periconia</taxon>
    </lineage>
</organism>
<dbReference type="EMBL" id="KZ805479">
    <property type="protein sequence ID" value="PVH95944.1"/>
    <property type="molecule type" value="Genomic_DNA"/>
</dbReference>
<sequence length="442" mass="49349">MLFRYLHLLALVSVAVAAPTKTASLAVAQTSTDSAAIASAAATALTRSPTSNVKGKAFNRLLTIYLENTAYENAIVDANCNALIEKGVLQTNLYGAGAPSLPNYVAPGSGDIFGVNSDSFILINKNVSTVVDLLDDKGVSWSTYNEGLPYTGFEGFGYSNPIEGNYARKHNLLAHFDSVRFDQNKISRLKNLTFFYHDLQNQKLPQWIFVTPNLDHSGHDTDLQTSCSWTRSFVEPLLENTYFNNETLIYITWQANNEFHQARNHVAGILLGSAVPQKDKGTKDDVFYTHYSDISTVEANWDLHHLGRWDVGANVWKSVGERTGDAPRPWNSRIAGAPLEEYYWNQSYGGVFSSTIYQTNTYVAPNLKLERNGRTILPLVRHIWEDNCRAPTFEFPPGRYCLPDYYQDIIEVPDAVHPPKGFEVDIPLNPPPPIMTPITIYS</sequence>
<feature type="signal peptide" evidence="2">
    <location>
        <begin position="1"/>
        <end position="17"/>
    </location>
</feature>
<dbReference type="Gene3D" id="3.40.720.10">
    <property type="entry name" value="Alkaline Phosphatase, subunit A"/>
    <property type="match status" value="1"/>
</dbReference>
<gene>
    <name evidence="3" type="ORF">DM02DRAFT_689090</name>
</gene>
<accession>A0A2V1DFM0</accession>
<dbReference type="PANTHER" id="PTHR31956">
    <property type="entry name" value="NON-SPECIFIC PHOSPHOLIPASE C4-RELATED"/>
    <property type="match status" value="1"/>
</dbReference>
<dbReference type="InterPro" id="IPR017850">
    <property type="entry name" value="Alkaline_phosphatase_core_sf"/>
</dbReference>
<evidence type="ECO:0000256" key="1">
    <source>
        <dbReference type="ARBA" id="ARBA00022801"/>
    </source>
</evidence>
<keyword evidence="4" id="KW-1185">Reference proteome</keyword>
<dbReference type="GO" id="GO:0016788">
    <property type="term" value="F:hydrolase activity, acting on ester bonds"/>
    <property type="evidence" value="ECO:0007669"/>
    <property type="project" value="InterPro"/>
</dbReference>
<evidence type="ECO:0000256" key="2">
    <source>
        <dbReference type="SAM" id="SignalP"/>
    </source>
</evidence>
<keyword evidence="2" id="KW-0732">Signal</keyword>
<dbReference type="AlphaFoldDB" id="A0A2V1DFM0"/>
<keyword evidence="1" id="KW-0378">Hydrolase</keyword>
<dbReference type="GO" id="GO:0009395">
    <property type="term" value="P:phospholipid catabolic process"/>
    <property type="evidence" value="ECO:0007669"/>
    <property type="project" value="TreeGrafter"/>
</dbReference>
<reference evidence="3 4" key="1">
    <citation type="journal article" date="2018" name="Sci. Rep.">
        <title>Comparative genomics provides insights into the lifestyle and reveals functional heterogeneity of dark septate endophytic fungi.</title>
        <authorList>
            <person name="Knapp D.G."/>
            <person name="Nemeth J.B."/>
            <person name="Barry K."/>
            <person name="Hainaut M."/>
            <person name="Henrissat B."/>
            <person name="Johnson J."/>
            <person name="Kuo A."/>
            <person name="Lim J.H.P."/>
            <person name="Lipzen A."/>
            <person name="Nolan M."/>
            <person name="Ohm R.A."/>
            <person name="Tamas L."/>
            <person name="Grigoriev I.V."/>
            <person name="Spatafora J.W."/>
            <person name="Nagy L.G."/>
            <person name="Kovacs G.M."/>
        </authorList>
    </citation>
    <scope>NUCLEOTIDE SEQUENCE [LARGE SCALE GENOMIC DNA]</scope>
    <source>
        <strain evidence="3 4">DSE2036</strain>
    </source>
</reference>
<dbReference type="OrthoDB" id="5135119at2759"/>